<feature type="non-terminal residue" evidence="6">
    <location>
        <position position="1"/>
    </location>
</feature>
<accession>A0A7L3PTR9</accession>
<sequence length="133" mass="14504">SYLVDAELWLVMEYSDRGTLFDVLCAVYIEEGQIATIYWEIRDPASASNALDSICLQGLAVLHPNQLIHRDIKSCSILVGVDGPSKLDGRRSSSVGTPWRVAPEVVRGKAHGPKVDIWLLGTVGLEMVEGEAP</sequence>
<evidence type="ECO:0000259" key="5">
    <source>
        <dbReference type="PROSITE" id="PS50011"/>
    </source>
</evidence>
<dbReference type="Proteomes" id="UP000551443">
    <property type="component" value="Unassembled WGS sequence"/>
</dbReference>
<feature type="domain" description="Protein kinase" evidence="5">
    <location>
        <begin position="1"/>
        <end position="133"/>
    </location>
</feature>
<comment type="similarity">
    <text evidence="1">Belongs to the protein kinase superfamily. STE Ser/Thr protein kinase family. STE20 subfamily.</text>
</comment>
<name>A0A7L3PTR9_9DEND</name>
<dbReference type="GO" id="GO:0004674">
    <property type="term" value="F:protein serine/threonine kinase activity"/>
    <property type="evidence" value="ECO:0007669"/>
    <property type="project" value="UniProtKB-EC"/>
</dbReference>
<keyword evidence="7" id="KW-1185">Reference proteome</keyword>
<dbReference type="PANTHER" id="PTHR45832">
    <property type="entry name" value="SERINE/THREONINE-PROTEIN KINASE SAMKA-RELATED-RELATED"/>
    <property type="match status" value="1"/>
</dbReference>
<evidence type="ECO:0000256" key="4">
    <source>
        <dbReference type="ARBA" id="ARBA00022840"/>
    </source>
</evidence>
<keyword evidence="6" id="KW-0808">Transferase</keyword>
<gene>
    <name evidence="6" type="primary">Pak1_3</name>
    <name evidence="6" type="ORF">XIPELE_R13305</name>
</gene>
<evidence type="ECO:0000256" key="2">
    <source>
        <dbReference type="ARBA" id="ARBA00012513"/>
    </source>
</evidence>
<dbReference type="InterPro" id="IPR011009">
    <property type="entry name" value="Kinase-like_dom_sf"/>
</dbReference>
<comment type="caution">
    <text evidence="6">The sequence shown here is derived from an EMBL/GenBank/DDBJ whole genome shotgun (WGS) entry which is preliminary data.</text>
</comment>
<organism evidence="6 7">
    <name type="scientific">Xiphorhynchus elegans</name>
    <name type="common">elegant woodcreeper</name>
    <dbReference type="NCBI Taxonomy" id="269412"/>
    <lineage>
        <taxon>Eukaryota</taxon>
        <taxon>Metazoa</taxon>
        <taxon>Chordata</taxon>
        <taxon>Craniata</taxon>
        <taxon>Vertebrata</taxon>
        <taxon>Euteleostomi</taxon>
        <taxon>Archelosauria</taxon>
        <taxon>Archosauria</taxon>
        <taxon>Dinosauria</taxon>
        <taxon>Saurischia</taxon>
        <taxon>Theropoda</taxon>
        <taxon>Coelurosauria</taxon>
        <taxon>Aves</taxon>
        <taxon>Neognathae</taxon>
        <taxon>Neoaves</taxon>
        <taxon>Telluraves</taxon>
        <taxon>Australaves</taxon>
        <taxon>Passeriformes</taxon>
        <taxon>Dendrocolaptidae</taxon>
        <taxon>Xiphorhynchus</taxon>
    </lineage>
</organism>
<protein>
    <recommendedName>
        <fullName evidence="2">non-specific serine/threonine protein kinase</fullName>
        <ecNumber evidence="2">2.7.11.1</ecNumber>
    </recommendedName>
</protein>
<evidence type="ECO:0000313" key="6">
    <source>
        <dbReference type="EMBL" id="NXU94676.1"/>
    </source>
</evidence>
<dbReference type="Pfam" id="PF00069">
    <property type="entry name" value="Pkinase"/>
    <property type="match status" value="1"/>
</dbReference>
<keyword evidence="6" id="KW-0418">Kinase</keyword>
<dbReference type="Gene3D" id="1.10.510.10">
    <property type="entry name" value="Transferase(Phosphotransferase) domain 1"/>
    <property type="match status" value="1"/>
</dbReference>
<evidence type="ECO:0000256" key="1">
    <source>
        <dbReference type="ARBA" id="ARBA00008874"/>
    </source>
</evidence>
<reference evidence="6 7" key="1">
    <citation type="submission" date="2019-09" db="EMBL/GenBank/DDBJ databases">
        <title>Bird 10,000 Genomes (B10K) Project - Family phase.</title>
        <authorList>
            <person name="Zhang G."/>
        </authorList>
    </citation>
    <scope>NUCLEOTIDE SEQUENCE [LARGE SCALE GENOMIC DNA]</scope>
    <source>
        <strain evidence="6">OUT-0059</strain>
        <tissue evidence="6">Muscle</tissue>
    </source>
</reference>
<dbReference type="PROSITE" id="PS50011">
    <property type="entry name" value="PROTEIN_KINASE_DOM"/>
    <property type="match status" value="1"/>
</dbReference>
<dbReference type="PANTHER" id="PTHR45832:SF22">
    <property type="entry name" value="SERINE_THREONINE-PROTEIN KINASE SAMKA-RELATED"/>
    <property type="match status" value="1"/>
</dbReference>
<dbReference type="EMBL" id="VZUH01088153">
    <property type="protein sequence ID" value="NXU94676.1"/>
    <property type="molecule type" value="Genomic_DNA"/>
</dbReference>
<dbReference type="EC" id="2.7.11.1" evidence="2"/>
<keyword evidence="4" id="KW-0067">ATP-binding</keyword>
<dbReference type="GO" id="GO:0005524">
    <property type="term" value="F:ATP binding"/>
    <property type="evidence" value="ECO:0007669"/>
    <property type="project" value="UniProtKB-KW"/>
</dbReference>
<keyword evidence="3" id="KW-0547">Nucleotide-binding</keyword>
<proteinExistence type="inferred from homology"/>
<feature type="non-terminal residue" evidence="6">
    <location>
        <position position="133"/>
    </location>
</feature>
<evidence type="ECO:0000256" key="3">
    <source>
        <dbReference type="ARBA" id="ARBA00022741"/>
    </source>
</evidence>
<dbReference type="AlphaFoldDB" id="A0A7L3PTR9"/>
<dbReference type="SUPFAM" id="SSF56112">
    <property type="entry name" value="Protein kinase-like (PK-like)"/>
    <property type="match status" value="1"/>
</dbReference>
<dbReference type="InterPro" id="IPR051931">
    <property type="entry name" value="PAK3-like"/>
</dbReference>
<dbReference type="InterPro" id="IPR000719">
    <property type="entry name" value="Prot_kinase_dom"/>
</dbReference>
<evidence type="ECO:0000313" key="7">
    <source>
        <dbReference type="Proteomes" id="UP000551443"/>
    </source>
</evidence>